<dbReference type="EMBL" id="QSSV01000024">
    <property type="protein sequence ID" value="RGM10357.1"/>
    <property type="molecule type" value="Genomic_DNA"/>
</dbReference>
<keyword evidence="1" id="KW-0812">Transmembrane</keyword>
<reference evidence="4 6" key="3">
    <citation type="submission" date="2018-08" db="EMBL/GenBank/DDBJ databases">
        <title>A genome reference for cultivated species of the human gut microbiota.</title>
        <authorList>
            <person name="Zou Y."/>
            <person name="Xue W."/>
            <person name="Luo G."/>
        </authorList>
    </citation>
    <scope>NUCLEOTIDE SEQUENCE [LARGE SCALE GENOMIC DNA]</scope>
    <source>
        <strain evidence="4 6">TF03-6</strain>
    </source>
</reference>
<feature type="transmembrane region" description="Helical" evidence="1">
    <location>
        <begin position="6"/>
        <end position="22"/>
    </location>
</feature>
<evidence type="ECO:0000313" key="3">
    <source>
        <dbReference type="EMBL" id="KWR57574.1"/>
    </source>
</evidence>
<dbReference type="Pfam" id="PF06889">
    <property type="entry name" value="DUF1266"/>
    <property type="match status" value="1"/>
</dbReference>
<organism evidence="3 5">
    <name type="scientific">Bacteroides stercoris</name>
    <dbReference type="NCBI Taxonomy" id="46506"/>
    <lineage>
        <taxon>Bacteria</taxon>
        <taxon>Pseudomonadati</taxon>
        <taxon>Bacteroidota</taxon>
        <taxon>Bacteroidia</taxon>
        <taxon>Bacteroidales</taxon>
        <taxon>Bacteroidaceae</taxon>
        <taxon>Bacteroides</taxon>
    </lineage>
</organism>
<evidence type="ECO:0000313" key="5">
    <source>
        <dbReference type="Proteomes" id="UP000056419"/>
    </source>
</evidence>
<dbReference type="Proteomes" id="UP000261223">
    <property type="component" value="Unassembled WGS sequence"/>
</dbReference>
<dbReference type="AlphaFoldDB" id="A0A108TD06"/>
<keyword evidence="5" id="KW-1185">Reference proteome</keyword>
<reference evidence="3" key="2">
    <citation type="submission" date="2016-01" db="EMBL/GenBank/DDBJ databases">
        <authorList>
            <person name="McClelland M."/>
            <person name="Jain A."/>
            <person name="Saraogi P."/>
            <person name="Mendelson R."/>
            <person name="Westerman R."/>
            <person name="SanMiguel P."/>
            <person name="Csonka L."/>
        </authorList>
    </citation>
    <scope>NUCLEOTIDE SEQUENCE</scope>
    <source>
        <strain evidence="3">CL09T03C01</strain>
    </source>
</reference>
<evidence type="ECO:0000313" key="6">
    <source>
        <dbReference type="Proteomes" id="UP000261223"/>
    </source>
</evidence>
<evidence type="ECO:0000256" key="1">
    <source>
        <dbReference type="SAM" id="Phobius"/>
    </source>
</evidence>
<sequence length="265" mass="30671">MDNNFWISAAIAAVVGGAWLFKKGKSAYSFIRKIRRSFKGVCLNPKSRLTDEQCKKIAIGAMYASQQGAYQNSIETGIPDMLPKILGEWWGIETTEDARKELDYLCQKGYRYYFPFVYQAFLLDKPEEQDEIFQQNMTSQEDYDKIVMQFQNLQETYEELLSCKVIVSKEDLKRYGVAGWDAGRICFLARACCEMDYISEADAWRYIDVAYDMAHSAFSSWNDMAMSYVIGRSLWGGKSAYNSVMKSTADELMTHENSPWRKYVW</sequence>
<evidence type="ECO:0000313" key="4">
    <source>
        <dbReference type="EMBL" id="RGM10357.1"/>
    </source>
</evidence>
<dbReference type="Proteomes" id="UP000056419">
    <property type="component" value="Unassembled WGS sequence"/>
</dbReference>
<keyword evidence="1" id="KW-1133">Transmembrane helix</keyword>
<gene>
    <name evidence="3" type="ORF">AA415_00108</name>
    <name evidence="4" type="ORF">DXC34_15560</name>
</gene>
<keyword evidence="1" id="KW-0472">Membrane</keyword>
<protein>
    <submittedName>
        <fullName evidence="4">DUF1266 domain-containing protein</fullName>
    </submittedName>
</protein>
<reference evidence="3 5" key="1">
    <citation type="journal article" date="2016" name="BMC Genomics">
        <title>Type VI secretion systems of human gut Bacteroidales segregate into three genetic architectures, two of which are contained on mobile genetic elements.</title>
        <authorList>
            <person name="Coyne M.J."/>
            <person name="Roelofs K.G."/>
            <person name="Comstock L.E."/>
        </authorList>
    </citation>
    <scope>NUCLEOTIDE SEQUENCE [LARGE SCALE GENOMIC DNA]</scope>
    <source>
        <strain evidence="3 5">CL09T03C01</strain>
    </source>
</reference>
<accession>A0A108TD06</accession>
<dbReference type="RefSeq" id="WP_060384960.1">
    <property type="nucleotide sequence ID" value="NZ_LRGC01000001.1"/>
</dbReference>
<evidence type="ECO:0000259" key="2">
    <source>
        <dbReference type="Pfam" id="PF06889"/>
    </source>
</evidence>
<proteinExistence type="predicted"/>
<dbReference type="PATRIC" id="fig|46506.5.peg.118"/>
<dbReference type="InterPro" id="IPR009677">
    <property type="entry name" value="DUF1266"/>
</dbReference>
<dbReference type="STRING" id="46506.AA415_00108"/>
<feature type="domain" description="DUF1266" evidence="2">
    <location>
        <begin position="86"/>
        <end position="265"/>
    </location>
</feature>
<name>A0A108TD06_BACSE</name>
<dbReference type="EMBL" id="LRGC01000001">
    <property type="protein sequence ID" value="KWR57574.1"/>
    <property type="molecule type" value="Genomic_DNA"/>
</dbReference>
<comment type="caution">
    <text evidence="3">The sequence shown here is derived from an EMBL/GenBank/DDBJ whole genome shotgun (WGS) entry which is preliminary data.</text>
</comment>